<keyword evidence="1" id="KW-0472">Membrane</keyword>
<dbReference type="STRING" id="1818881.A3196_16655"/>
<feature type="transmembrane region" description="Helical" evidence="1">
    <location>
        <begin position="73"/>
        <end position="95"/>
    </location>
</feature>
<protein>
    <recommendedName>
        <fullName evidence="4">YceK/YidQ family lipoprotein</fullName>
    </recommendedName>
</protein>
<dbReference type="Proteomes" id="UP000094849">
    <property type="component" value="Unassembled WGS sequence"/>
</dbReference>
<dbReference type="AlphaFoldDB" id="A0A1E2UU11"/>
<organism evidence="2 3">
    <name type="scientific">Candidatus Thiodiazotropha endoloripes</name>
    <dbReference type="NCBI Taxonomy" id="1818881"/>
    <lineage>
        <taxon>Bacteria</taxon>
        <taxon>Pseudomonadati</taxon>
        <taxon>Pseudomonadota</taxon>
        <taxon>Gammaproteobacteria</taxon>
        <taxon>Chromatiales</taxon>
        <taxon>Sedimenticolaceae</taxon>
        <taxon>Candidatus Thiodiazotropha</taxon>
    </lineage>
</organism>
<name>A0A1E2UU11_9GAMM</name>
<evidence type="ECO:0000313" key="3">
    <source>
        <dbReference type="Proteomes" id="UP000094849"/>
    </source>
</evidence>
<comment type="caution">
    <text evidence="2">The sequence shown here is derived from an EMBL/GenBank/DDBJ whole genome shotgun (WGS) entry which is preliminary data.</text>
</comment>
<keyword evidence="1" id="KW-1133">Transmembrane helix</keyword>
<accession>A0A1E2UU11</accession>
<feature type="transmembrane region" description="Helical" evidence="1">
    <location>
        <begin position="20"/>
        <end position="40"/>
    </location>
</feature>
<dbReference type="EMBL" id="LVJZ01000003">
    <property type="protein sequence ID" value="ODB98240.1"/>
    <property type="molecule type" value="Genomic_DNA"/>
</dbReference>
<evidence type="ECO:0000256" key="1">
    <source>
        <dbReference type="SAM" id="Phobius"/>
    </source>
</evidence>
<keyword evidence="1" id="KW-0812">Transmembrane</keyword>
<dbReference type="PROSITE" id="PS51257">
    <property type="entry name" value="PROKAR_LIPOPROTEIN"/>
    <property type="match status" value="1"/>
</dbReference>
<keyword evidence="3" id="KW-1185">Reference proteome</keyword>
<reference evidence="2 3" key="1">
    <citation type="submission" date="2016-03" db="EMBL/GenBank/DDBJ databases">
        <title>Chemosynthetic sulphur-oxidizing symbionts of marine invertebrate animals are capable of nitrogen fixation.</title>
        <authorList>
            <person name="Petersen J.M."/>
            <person name="Kemper A."/>
            <person name="Gruber-Vodicka H."/>
            <person name="Cardini U."/>
            <person name="Geest Mvander."/>
            <person name="Kleiner M."/>
            <person name="Bulgheresi S."/>
            <person name="Fussmann M."/>
            <person name="Herbold C."/>
            <person name="Seah B.K.B."/>
            <person name="Antony C.Paul."/>
            <person name="Liu D."/>
            <person name="Belitz A."/>
            <person name="Weber M."/>
        </authorList>
    </citation>
    <scope>NUCLEOTIDE SEQUENCE [LARGE SCALE GENOMIC DNA]</scope>
    <source>
        <strain evidence="2">G_D</strain>
    </source>
</reference>
<sequence>MGGFRAKKTQKGCFQSFYRALLVASIISLSVGCSTVKVHLNDHDILHPYLGTKSAVKNFIRSFSDFYLYGQQVVMATDVPFCFIADTLLFPYDLMVKLRRHQRQRPLPSG</sequence>
<gene>
    <name evidence="2" type="ORF">A3196_16655</name>
</gene>
<evidence type="ECO:0000313" key="2">
    <source>
        <dbReference type="EMBL" id="ODB98240.1"/>
    </source>
</evidence>
<evidence type="ECO:0008006" key="4">
    <source>
        <dbReference type="Google" id="ProtNLM"/>
    </source>
</evidence>
<proteinExistence type="predicted"/>